<dbReference type="PANTHER" id="PTHR43434">
    <property type="entry name" value="PHOSPHOGLYCOLATE PHOSPHATASE"/>
    <property type="match status" value="1"/>
</dbReference>
<accession>A0AA41U1C2</accession>
<organism evidence="1 2">
    <name type="scientific">Yinghuangia soli</name>
    <dbReference type="NCBI Taxonomy" id="2908204"/>
    <lineage>
        <taxon>Bacteria</taxon>
        <taxon>Bacillati</taxon>
        <taxon>Actinomycetota</taxon>
        <taxon>Actinomycetes</taxon>
        <taxon>Kitasatosporales</taxon>
        <taxon>Streptomycetaceae</taxon>
        <taxon>Yinghuangia</taxon>
    </lineage>
</organism>
<protein>
    <submittedName>
        <fullName evidence="1">Haloacid dehalogenase-like hydrolase</fullName>
    </submittedName>
</protein>
<reference evidence="1" key="1">
    <citation type="submission" date="2022-01" db="EMBL/GenBank/DDBJ databases">
        <title>Genome-Based Taxonomic Classification of the Phylum Actinobacteria.</title>
        <authorList>
            <person name="Gao Y."/>
        </authorList>
    </citation>
    <scope>NUCLEOTIDE SEQUENCE</scope>
    <source>
        <strain evidence="1">KLBMP 8922</strain>
    </source>
</reference>
<dbReference type="InterPro" id="IPR023198">
    <property type="entry name" value="PGP-like_dom2"/>
</dbReference>
<proteinExistence type="predicted"/>
<dbReference type="GO" id="GO:0005829">
    <property type="term" value="C:cytosol"/>
    <property type="evidence" value="ECO:0007669"/>
    <property type="project" value="TreeGrafter"/>
</dbReference>
<dbReference type="Pfam" id="PF12710">
    <property type="entry name" value="HAD"/>
    <property type="match status" value="1"/>
</dbReference>
<evidence type="ECO:0000313" key="2">
    <source>
        <dbReference type="Proteomes" id="UP001165378"/>
    </source>
</evidence>
<comment type="caution">
    <text evidence="1">The sequence shown here is derived from an EMBL/GenBank/DDBJ whole genome shotgun (WGS) entry which is preliminary data.</text>
</comment>
<dbReference type="InterPro" id="IPR023214">
    <property type="entry name" value="HAD_sf"/>
</dbReference>
<gene>
    <name evidence="1" type="ORF">LZ495_09205</name>
</gene>
<dbReference type="GO" id="GO:0006281">
    <property type="term" value="P:DNA repair"/>
    <property type="evidence" value="ECO:0007669"/>
    <property type="project" value="TreeGrafter"/>
</dbReference>
<dbReference type="Gene3D" id="1.10.150.240">
    <property type="entry name" value="Putative phosphatase, domain 2"/>
    <property type="match status" value="1"/>
</dbReference>
<dbReference type="PANTHER" id="PTHR43434:SF1">
    <property type="entry name" value="PHOSPHOGLYCOLATE PHOSPHATASE"/>
    <property type="match status" value="1"/>
</dbReference>
<evidence type="ECO:0000313" key="1">
    <source>
        <dbReference type="EMBL" id="MCF2527387.1"/>
    </source>
</evidence>
<dbReference type="Proteomes" id="UP001165378">
    <property type="component" value="Unassembled WGS sequence"/>
</dbReference>
<dbReference type="AlphaFoldDB" id="A0AA41U1C2"/>
<dbReference type="InterPro" id="IPR036412">
    <property type="entry name" value="HAD-like_sf"/>
</dbReference>
<dbReference type="SUPFAM" id="SSF56784">
    <property type="entry name" value="HAD-like"/>
    <property type="match status" value="1"/>
</dbReference>
<keyword evidence="1" id="KW-0378">Hydrolase</keyword>
<name>A0AA41U1C2_9ACTN</name>
<dbReference type="InterPro" id="IPR050155">
    <property type="entry name" value="HAD-like_hydrolase_sf"/>
</dbReference>
<dbReference type="GO" id="GO:0008967">
    <property type="term" value="F:phosphoglycolate phosphatase activity"/>
    <property type="evidence" value="ECO:0007669"/>
    <property type="project" value="TreeGrafter"/>
</dbReference>
<sequence length="193" mass="19706">MTLIDGRKGIGAAMQLLSDETGVPVDVDLVVSRLGPPLEQELAQWFPAEQVPAAADRYRAIYPALAVSGTDAMPGAHEALAAVHRHGGRVVLVTAKAQRNAELHVEHLGLAVDDVVGGLWSDGKGAALREHGASVYVGDHLGDIRGARAAGAVSVAVATGPISASDLAAAGADAVLADLTGFPAWLDAYRAAP</sequence>
<keyword evidence="2" id="KW-1185">Reference proteome</keyword>
<dbReference type="EMBL" id="JAKFHA010000004">
    <property type="protein sequence ID" value="MCF2527387.1"/>
    <property type="molecule type" value="Genomic_DNA"/>
</dbReference>
<dbReference type="Gene3D" id="3.40.50.1000">
    <property type="entry name" value="HAD superfamily/HAD-like"/>
    <property type="match status" value="2"/>
</dbReference>